<reference evidence="3 4" key="1">
    <citation type="submission" date="2016-10" db="EMBL/GenBank/DDBJ databases">
        <authorList>
            <person name="de Groot N.N."/>
        </authorList>
    </citation>
    <scope>NUCLEOTIDE SEQUENCE [LARGE SCALE GENOMIC DNA]</scope>
    <source>
        <strain evidence="3 4">DSM 19706</strain>
    </source>
</reference>
<dbReference type="Proteomes" id="UP000199308">
    <property type="component" value="Unassembled WGS sequence"/>
</dbReference>
<feature type="transmembrane region" description="Helical" evidence="2">
    <location>
        <begin position="70"/>
        <end position="87"/>
    </location>
</feature>
<evidence type="ECO:0000313" key="4">
    <source>
        <dbReference type="Proteomes" id="UP000199308"/>
    </source>
</evidence>
<feature type="region of interest" description="Disordered" evidence="1">
    <location>
        <begin position="152"/>
        <end position="175"/>
    </location>
</feature>
<evidence type="ECO:0008006" key="5">
    <source>
        <dbReference type="Google" id="ProtNLM"/>
    </source>
</evidence>
<proteinExistence type="predicted"/>
<name>A0A1I0E7V7_THASX</name>
<feature type="transmembrane region" description="Helical" evidence="2">
    <location>
        <begin position="21"/>
        <end position="39"/>
    </location>
</feature>
<keyword evidence="2" id="KW-0472">Membrane</keyword>
<dbReference type="STRING" id="349064.SAMN05660429_01738"/>
<feature type="compositionally biased region" description="Basic and acidic residues" evidence="1">
    <location>
        <begin position="154"/>
        <end position="163"/>
    </location>
</feature>
<keyword evidence="4" id="KW-1185">Reference proteome</keyword>
<organism evidence="3 4">
    <name type="scientific">Thalassotalea agarivorans</name>
    <name type="common">Thalassomonas agarivorans</name>
    <dbReference type="NCBI Taxonomy" id="349064"/>
    <lineage>
        <taxon>Bacteria</taxon>
        <taxon>Pseudomonadati</taxon>
        <taxon>Pseudomonadota</taxon>
        <taxon>Gammaproteobacteria</taxon>
        <taxon>Alteromonadales</taxon>
        <taxon>Colwelliaceae</taxon>
        <taxon>Thalassotalea</taxon>
    </lineage>
</organism>
<accession>A0A1I0E7V7</accession>
<evidence type="ECO:0000256" key="1">
    <source>
        <dbReference type="SAM" id="MobiDB-lite"/>
    </source>
</evidence>
<protein>
    <recommendedName>
        <fullName evidence="5">Winged helix DNA-binding domain-containing protein</fullName>
    </recommendedName>
</protein>
<sequence length="328" mass="37325">MDFLSSVKGLFDSIIDGAKERIVNPFTSGFLVAWIFFNWKGIYFFMTGDGTTIQKITHIESVYSDINTNFYYPLLVSFLYVTLFPLVKEIAISLWTIAENLGKSLSRWSVPNLAPISKAEKAALINLMNTKEKEFKEKLREKDEQIEALQSLVRSEESEKDNDLTNGTDIPAVPPSELFKDIIKSASKSATPKESKQDRMEYNESVRRYFTTADGQHYLRNSVADKLNLSRENPNHAKDIELSSVLLERAMRSEDETVKEVGFDINVNGKNKGLVTSAVNAALDKLRIIGYLEKLDKKDGFNYYKLTDEGKRFLTDILQNNKVKAVWS</sequence>
<dbReference type="EMBL" id="FOHK01000007">
    <property type="protein sequence ID" value="SET40373.1"/>
    <property type="molecule type" value="Genomic_DNA"/>
</dbReference>
<dbReference type="OrthoDB" id="8914075at2"/>
<keyword evidence="2" id="KW-1133">Transmembrane helix</keyword>
<keyword evidence="2" id="KW-0812">Transmembrane</keyword>
<evidence type="ECO:0000256" key="2">
    <source>
        <dbReference type="SAM" id="Phobius"/>
    </source>
</evidence>
<gene>
    <name evidence="3" type="ORF">SAMN05660429_01738</name>
</gene>
<evidence type="ECO:0000313" key="3">
    <source>
        <dbReference type="EMBL" id="SET40373.1"/>
    </source>
</evidence>
<dbReference type="AlphaFoldDB" id="A0A1I0E7V7"/>
<dbReference type="RefSeq" id="WP_093329306.1">
    <property type="nucleotide sequence ID" value="NZ_AP027363.1"/>
</dbReference>